<evidence type="ECO:0000256" key="1">
    <source>
        <dbReference type="ARBA" id="ARBA00023015"/>
    </source>
</evidence>
<keyword evidence="1" id="KW-0805">Transcription regulation</keyword>
<dbReference type="InterPro" id="IPR023772">
    <property type="entry name" value="DNA-bd_HTH_TetR-type_CS"/>
</dbReference>
<protein>
    <submittedName>
        <fullName evidence="6">TetR family transcriptional regulator</fullName>
    </submittedName>
</protein>
<keyword evidence="3" id="KW-0804">Transcription</keyword>
<feature type="domain" description="HTH tetR-type" evidence="5">
    <location>
        <begin position="5"/>
        <end position="65"/>
    </location>
</feature>
<dbReference type="PRINTS" id="PR00455">
    <property type="entry name" value="HTHTETR"/>
</dbReference>
<dbReference type="Gene3D" id="1.10.357.10">
    <property type="entry name" value="Tetracycline Repressor, domain 2"/>
    <property type="match status" value="1"/>
</dbReference>
<keyword evidence="7" id="KW-1185">Reference proteome</keyword>
<dbReference type="PANTHER" id="PTHR47506">
    <property type="entry name" value="TRANSCRIPTIONAL REGULATORY PROTEIN"/>
    <property type="match status" value="1"/>
</dbReference>
<comment type="caution">
    <text evidence="6">The sequence shown here is derived from an EMBL/GenBank/DDBJ whole genome shotgun (WGS) entry which is preliminary data.</text>
</comment>
<dbReference type="InterPro" id="IPR036271">
    <property type="entry name" value="Tet_transcr_reg_TetR-rel_C_sf"/>
</dbReference>
<dbReference type="Pfam" id="PF16925">
    <property type="entry name" value="TetR_C_13"/>
    <property type="match status" value="1"/>
</dbReference>
<organism evidence="6 7">
    <name type="scientific">Deinococcus roseus</name>
    <dbReference type="NCBI Taxonomy" id="392414"/>
    <lineage>
        <taxon>Bacteria</taxon>
        <taxon>Thermotogati</taxon>
        <taxon>Deinococcota</taxon>
        <taxon>Deinococci</taxon>
        <taxon>Deinococcales</taxon>
        <taxon>Deinococcaceae</taxon>
        <taxon>Deinococcus</taxon>
    </lineage>
</organism>
<dbReference type="PROSITE" id="PS50977">
    <property type="entry name" value="HTH_TETR_2"/>
    <property type="match status" value="1"/>
</dbReference>
<evidence type="ECO:0000256" key="2">
    <source>
        <dbReference type="ARBA" id="ARBA00023125"/>
    </source>
</evidence>
<dbReference type="PANTHER" id="PTHR47506:SF3">
    <property type="entry name" value="HTH-TYPE TRANSCRIPTIONAL REGULATOR LMRA"/>
    <property type="match status" value="1"/>
</dbReference>
<evidence type="ECO:0000313" key="6">
    <source>
        <dbReference type="EMBL" id="GGJ24114.1"/>
    </source>
</evidence>
<dbReference type="SUPFAM" id="SSF46689">
    <property type="entry name" value="Homeodomain-like"/>
    <property type="match status" value="1"/>
</dbReference>
<gene>
    <name evidence="6" type="ORF">GCM10008938_07820</name>
</gene>
<dbReference type="Proteomes" id="UP000632222">
    <property type="component" value="Unassembled WGS sequence"/>
</dbReference>
<dbReference type="Pfam" id="PF00440">
    <property type="entry name" value="TetR_N"/>
    <property type="match status" value="1"/>
</dbReference>
<dbReference type="RefSeq" id="WP_189000174.1">
    <property type="nucleotide sequence ID" value="NZ_BMOD01000002.1"/>
</dbReference>
<name>A0ABQ2CV83_9DEIO</name>
<evidence type="ECO:0000256" key="4">
    <source>
        <dbReference type="PROSITE-ProRule" id="PRU00335"/>
    </source>
</evidence>
<feature type="DNA-binding region" description="H-T-H motif" evidence="4">
    <location>
        <begin position="28"/>
        <end position="47"/>
    </location>
</feature>
<evidence type="ECO:0000259" key="5">
    <source>
        <dbReference type="PROSITE" id="PS50977"/>
    </source>
</evidence>
<dbReference type="InterPro" id="IPR001647">
    <property type="entry name" value="HTH_TetR"/>
</dbReference>
<keyword evidence="2 4" id="KW-0238">DNA-binding</keyword>
<proteinExistence type="predicted"/>
<reference evidence="7" key="1">
    <citation type="journal article" date="2019" name="Int. J. Syst. Evol. Microbiol.">
        <title>The Global Catalogue of Microorganisms (GCM) 10K type strain sequencing project: providing services to taxonomists for standard genome sequencing and annotation.</title>
        <authorList>
            <consortium name="The Broad Institute Genomics Platform"/>
            <consortium name="The Broad Institute Genome Sequencing Center for Infectious Disease"/>
            <person name="Wu L."/>
            <person name="Ma J."/>
        </authorList>
    </citation>
    <scope>NUCLEOTIDE SEQUENCE [LARGE SCALE GENOMIC DNA]</scope>
    <source>
        <strain evidence="7">JCM 14370</strain>
    </source>
</reference>
<accession>A0ABQ2CV83</accession>
<evidence type="ECO:0000256" key="3">
    <source>
        <dbReference type="ARBA" id="ARBA00023163"/>
    </source>
</evidence>
<sequence>MKKGEQTRQHIVERAAPIFNTRGFSGTSIQDVLRETGLEKGGLYNHFKSKDELALEAFDHAIQLLRTAHKEAQQGRKGVLDRLQGIFEVTLRSALGEVMPGGCPVLNVSVEADDTHPQLKEQAQKAALSLQNFIAQVLAVGIKQGELKPELDPEATSRVLFALFEGGILLTKLHDNPEYLWDARNHMMALLSLYRREA</sequence>
<dbReference type="InterPro" id="IPR009057">
    <property type="entry name" value="Homeodomain-like_sf"/>
</dbReference>
<dbReference type="EMBL" id="BMOD01000002">
    <property type="protein sequence ID" value="GGJ24114.1"/>
    <property type="molecule type" value="Genomic_DNA"/>
</dbReference>
<dbReference type="InterPro" id="IPR011075">
    <property type="entry name" value="TetR_C"/>
</dbReference>
<dbReference type="SUPFAM" id="SSF48498">
    <property type="entry name" value="Tetracyclin repressor-like, C-terminal domain"/>
    <property type="match status" value="1"/>
</dbReference>
<evidence type="ECO:0000313" key="7">
    <source>
        <dbReference type="Proteomes" id="UP000632222"/>
    </source>
</evidence>
<dbReference type="PROSITE" id="PS01081">
    <property type="entry name" value="HTH_TETR_1"/>
    <property type="match status" value="1"/>
</dbReference>